<dbReference type="PANTHER" id="PTHR40394">
    <property type="entry name" value="LIPOPROTEIN-RELATED"/>
    <property type="match status" value="1"/>
</dbReference>
<evidence type="ECO:0000256" key="3">
    <source>
        <dbReference type="ARBA" id="ARBA00023004"/>
    </source>
</evidence>
<gene>
    <name evidence="6" type="ORF">C725_0400</name>
</gene>
<dbReference type="SUPFAM" id="SSF46626">
    <property type="entry name" value="Cytochrome c"/>
    <property type="match status" value="1"/>
</dbReference>
<accession>M2SGH9</accession>
<dbReference type="Gene3D" id="1.10.760.10">
    <property type="entry name" value="Cytochrome c-like domain"/>
    <property type="match status" value="1"/>
</dbReference>
<reference evidence="6 7" key="1">
    <citation type="journal article" date="2013" name="Genome Announc.">
        <title>Draft Genome Sequence of Strain JLT2015T, Belonging to the Family Sphingomonadaceae of the Alphaproteobacteria.</title>
        <authorList>
            <person name="Tang K."/>
            <person name="Liu K."/>
            <person name="Li S."/>
            <person name="Jiao N."/>
        </authorList>
    </citation>
    <scope>NUCLEOTIDE SEQUENCE [LARGE SCALE GENOMIC DNA]</scope>
    <source>
        <strain evidence="6 7">JLT2015</strain>
    </source>
</reference>
<sequence length="86" mass="9057">MTRLAAGRASYNVHCAVCHGIEGAGDGPVISRGFAEPAPFSSQNSGNAARTVHIITNGYGAMQPQADAILVEERWAIARYVESLAK</sequence>
<keyword evidence="1 4" id="KW-0349">Heme</keyword>
<protein>
    <submittedName>
        <fullName evidence="6">ABC-type Fe3+ transport system protein</fullName>
    </submittedName>
</protein>
<dbReference type="AlphaFoldDB" id="M2SGH9"/>
<evidence type="ECO:0000313" key="6">
    <source>
        <dbReference type="EMBL" id="EMD84470.1"/>
    </source>
</evidence>
<evidence type="ECO:0000313" key="7">
    <source>
        <dbReference type="Proteomes" id="UP000011717"/>
    </source>
</evidence>
<keyword evidence="2 4" id="KW-0479">Metal-binding</keyword>
<evidence type="ECO:0000259" key="5">
    <source>
        <dbReference type="PROSITE" id="PS51007"/>
    </source>
</evidence>
<name>M2SGH9_9SPHN</name>
<comment type="caution">
    <text evidence="6">The sequence shown here is derived from an EMBL/GenBank/DDBJ whole genome shotgun (WGS) entry which is preliminary data.</text>
</comment>
<dbReference type="Proteomes" id="UP000011717">
    <property type="component" value="Unassembled WGS sequence"/>
</dbReference>
<dbReference type="GO" id="GO:0020037">
    <property type="term" value="F:heme binding"/>
    <property type="evidence" value="ECO:0007669"/>
    <property type="project" value="InterPro"/>
</dbReference>
<dbReference type="PROSITE" id="PS51007">
    <property type="entry name" value="CYTC"/>
    <property type="match status" value="1"/>
</dbReference>
<dbReference type="EMBL" id="AMRV01000001">
    <property type="protein sequence ID" value="EMD84470.1"/>
    <property type="molecule type" value="Genomic_DNA"/>
</dbReference>
<keyword evidence="7" id="KW-1185">Reference proteome</keyword>
<evidence type="ECO:0000256" key="4">
    <source>
        <dbReference type="PROSITE-ProRule" id="PRU00433"/>
    </source>
</evidence>
<feature type="domain" description="Cytochrome c" evidence="5">
    <location>
        <begin position="2"/>
        <end position="85"/>
    </location>
</feature>
<keyword evidence="3 4" id="KW-0408">Iron</keyword>
<dbReference type="InterPro" id="IPR009056">
    <property type="entry name" value="Cyt_c-like_dom"/>
</dbReference>
<dbReference type="RefSeq" id="WP_008599836.1">
    <property type="nucleotide sequence ID" value="NZ_JACHGC010000002.1"/>
</dbReference>
<dbReference type="InterPro" id="IPR036909">
    <property type="entry name" value="Cyt_c-like_dom_sf"/>
</dbReference>
<dbReference type="GO" id="GO:0046872">
    <property type="term" value="F:metal ion binding"/>
    <property type="evidence" value="ECO:0007669"/>
    <property type="project" value="UniProtKB-KW"/>
</dbReference>
<dbReference type="GO" id="GO:0009055">
    <property type="term" value="F:electron transfer activity"/>
    <property type="evidence" value="ECO:0007669"/>
    <property type="project" value="InterPro"/>
</dbReference>
<dbReference type="Pfam" id="PF13442">
    <property type="entry name" value="Cytochrome_CBB3"/>
    <property type="match status" value="1"/>
</dbReference>
<evidence type="ECO:0000256" key="2">
    <source>
        <dbReference type="ARBA" id="ARBA00022723"/>
    </source>
</evidence>
<proteinExistence type="predicted"/>
<organism evidence="6 7">
    <name type="scientific">Pacificimonas flava</name>
    <dbReference type="NCBI Taxonomy" id="1234595"/>
    <lineage>
        <taxon>Bacteria</taxon>
        <taxon>Pseudomonadati</taxon>
        <taxon>Pseudomonadota</taxon>
        <taxon>Alphaproteobacteria</taxon>
        <taxon>Sphingomonadales</taxon>
        <taxon>Sphingosinicellaceae</taxon>
        <taxon>Pacificimonas</taxon>
    </lineage>
</organism>
<dbReference type="PANTHER" id="PTHR40394:SF2">
    <property type="entry name" value="QUINOL:CYTOCHROME C OXIDOREDUCTASE MEMBRANE PROTEIN"/>
    <property type="match status" value="1"/>
</dbReference>
<evidence type="ECO:0000256" key="1">
    <source>
        <dbReference type="ARBA" id="ARBA00022617"/>
    </source>
</evidence>